<organism evidence="1 2">
    <name type="scientific">Pacificimonas pallii</name>
    <dbReference type="NCBI Taxonomy" id="2827236"/>
    <lineage>
        <taxon>Bacteria</taxon>
        <taxon>Pseudomonadati</taxon>
        <taxon>Pseudomonadota</taxon>
        <taxon>Alphaproteobacteria</taxon>
        <taxon>Sphingomonadales</taxon>
        <taxon>Sphingosinicellaceae</taxon>
        <taxon>Pacificimonas</taxon>
    </lineage>
</organism>
<proteinExistence type="predicted"/>
<comment type="caution">
    <text evidence="1">The sequence shown here is derived from an EMBL/GenBank/DDBJ whole genome shotgun (WGS) entry which is preliminary data.</text>
</comment>
<gene>
    <name evidence="1" type="ORF">KCG44_06780</name>
</gene>
<evidence type="ECO:0000313" key="2">
    <source>
        <dbReference type="Proteomes" id="UP000722336"/>
    </source>
</evidence>
<evidence type="ECO:0008006" key="3">
    <source>
        <dbReference type="Google" id="ProtNLM"/>
    </source>
</evidence>
<dbReference type="EMBL" id="JAGSPA010000002">
    <property type="protein sequence ID" value="MBV7256490.1"/>
    <property type="molecule type" value="Genomic_DNA"/>
</dbReference>
<evidence type="ECO:0000313" key="1">
    <source>
        <dbReference type="EMBL" id="MBV7256490.1"/>
    </source>
</evidence>
<name>A0ABS6SDJ2_9SPHN</name>
<sequence length="94" mass="10589">MNDDPKEIIGKMIDLQKKLSSVTDDFSDSYLETKNDGDVNFLISGNVSGLMELCSMILDLSFSEIDGKHWHIDDLNLLENSDASFTIAFKRPNM</sequence>
<accession>A0ABS6SDJ2</accession>
<protein>
    <recommendedName>
        <fullName evidence="3">Carrier domain-containing protein</fullName>
    </recommendedName>
</protein>
<dbReference type="Proteomes" id="UP000722336">
    <property type="component" value="Unassembled WGS sequence"/>
</dbReference>
<keyword evidence="2" id="KW-1185">Reference proteome</keyword>
<reference evidence="1 2" key="1">
    <citation type="submission" date="2021-04" db="EMBL/GenBank/DDBJ databases">
        <authorList>
            <person name="Pira H."/>
            <person name="Risdian C."/>
            <person name="Wink J."/>
        </authorList>
    </citation>
    <scope>NUCLEOTIDE SEQUENCE [LARGE SCALE GENOMIC DNA]</scope>
    <source>
        <strain evidence="1 2">WHA3</strain>
    </source>
</reference>
<dbReference type="RefSeq" id="WP_218445132.1">
    <property type="nucleotide sequence ID" value="NZ_JAGSPA010000002.1"/>
</dbReference>